<evidence type="ECO:0000313" key="2">
    <source>
        <dbReference type="EMBL" id="KAF0916551.1"/>
    </source>
</evidence>
<gene>
    <name evidence="2" type="ORF">E2562_007626</name>
</gene>
<dbReference type="PANTHER" id="PTHR34835:SF81">
    <property type="entry name" value="OS06G0475900 PROTEIN"/>
    <property type="match status" value="1"/>
</dbReference>
<reference evidence="2 3" key="1">
    <citation type="submission" date="2019-11" db="EMBL/GenBank/DDBJ databases">
        <title>Whole genome sequence of Oryza granulata.</title>
        <authorList>
            <person name="Li W."/>
        </authorList>
    </citation>
    <scope>NUCLEOTIDE SEQUENCE [LARGE SCALE GENOMIC DNA]</scope>
    <source>
        <strain evidence="3">cv. Menghai</strain>
        <tissue evidence="2">Leaf</tissue>
    </source>
</reference>
<dbReference type="AlphaFoldDB" id="A0A6G1DVX5"/>
<protein>
    <submittedName>
        <fullName evidence="2">Uncharacterized protein</fullName>
    </submittedName>
</protein>
<sequence>MKKTGKMPVKVKKITFTGSQTECEISLADSLADSQAPSSTDLATGPSAQVHTRDAQKPPITKKTCRKRKMDSDDGDESLCEELNVDVKSNITYERLVNEIKQRPDDAEAVRFFIMILINKLLIPTTSLHITGMNAYLASDLSRISKVDWSRLVLELLRNNIHAWQQSAKSRRQPTSISGCIAFLVLKPIEGTCYYHDDFDREEVSWSIFPTPSFCTQPPKVLCQKGYCFYLTTQSSCC</sequence>
<evidence type="ECO:0000256" key="1">
    <source>
        <dbReference type="SAM" id="MobiDB-lite"/>
    </source>
</evidence>
<dbReference type="EMBL" id="SPHZ02000005">
    <property type="protein sequence ID" value="KAF0916551.1"/>
    <property type="molecule type" value="Genomic_DNA"/>
</dbReference>
<comment type="caution">
    <text evidence="2">The sequence shown here is derived from an EMBL/GenBank/DDBJ whole genome shotgun (WGS) entry which is preliminary data.</text>
</comment>
<name>A0A6G1DVX5_9ORYZ</name>
<feature type="compositionally biased region" description="Polar residues" evidence="1">
    <location>
        <begin position="32"/>
        <end position="50"/>
    </location>
</feature>
<accession>A0A6G1DVX5</accession>
<dbReference type="PANTHER" id="PTHR34835">
    <property type="entry name" value="OS07G0283600 PROTEIN-RELATED"/>
    <property type="match status" value="1"/>
</dbReference>
<keyword evidence="3" id="KW-1185">Reference proteome</keyword>
<feature type="region of interest" description="Disordered" evidence="1">
    <location>
        <begin position="29"/>
        <end position="73"/>
    </location>
</feature>
<dbReference type="Proteomes" id="UP000479710">
    <property type="component" value="Unassembled WGS sequence"/>
</dbReference>
<organism evidence="2 3">
    <name type="scientific">Oryza meyeriana var. granulata</name>
    <dbReference type="NCBI Taxonomy" id="110450"/>
    <lineage>
        <taxon>Eukaryota</taxon>
        <taxon>Viridiplantae</taxon>
        <taxon>Streptophyta</taxon>
        <taxon>Embryophyta</taxon>
        <taxon>Tracheophyta</taxon>
        <taxon>Spermatophyta</taxon>
        <taxon>Magnoliopsida</taxon>
        <taxon>Liliopsida</taxon>
        <taxon>Poales</taxon>
        <taxon>Poaceae</taxon>
        <taxon>BOP clade</taxon>
        <taxon>Oryzoideae</taxon>
        <taxon>Oryzeae</taxon>
        <taxon>Oryzinae</taxon>
        <taxon>Oryza</taxon>
        <taxon>Oryza meyeriana</taxon>
    </lineage>
</organism>
<dbReference type="OrthoDB" id="696856at2759"/>
<evidence type="ECO:0000313" key="3">
    <source>
        <dbReference type="Proteomes" id="UP000479710"/>
    </source>
</evidence>
<proteinExistence type="predicted"/>